<evidence type="ECO:0000313" key="3">
    <source>
        <dbReference type="Proteomes" id="UP000436088"/>
    </source>
</evidence>
<sequence length="178" mass="20320">MYVNLDFLKNSQLLVTRLTCIIWKLWTKRCKRVFDAADYANDEIKLWNHIVSSTNKFLRANINIARSSKSSFLIWWNPLPNGFLKMNIDRACLWNPGIAGPIDLLRNEGEKWILGFVDHLGVCTSVAAELFAIRTGLSLAWYYDYNTIVCEVDAQAVLQLIVDGDMTIHPLGSIIKDI</sequence>
<dbReference type="Pfam" id="PF13456">
    <property type="entry name" value="RVT_3"/>
    <property type="match status" value="1"/>
</dbReference>
<keyword evidence="3" id="KW-1185">Reference proteome</keyword>
<proteinExistence type="predicted"/>
<dbReference type="PANTHER" id="PTHR47723">
    <property type="entry name" value="OS05G0353850 PROTEIN"/>
    <property type="match status" value="1"/>
</dbReference>
<protein>
    <recommendedName>
        <fullName evidence="1">RNase H type-1 domain-containing protein</fullName>
    </recommendedName>
</protein>
<accession>A0A6A2YS52</accession>
<gene>
    <name evidence="2" type="ORF">F3Y22_tig00111273pilonHSYRG00171</name>
</gene>
<feature type="domain" description="RNase H type-1" evidence="1">
    <location>
        <begin position="95"/>
        <end position="170"/>
    </location>
</feature>
<dbReference type="InterPro" id="IPR036397">
    <property type="entry name" value="RNaseH_sf"/>
</dbReference>
<dbReference type="InterPro" id="IPR012337">
    <property type="entry name" value="RNaseH-like_sf"/>
</dbReference>
<organism evidence="2 3">
    <name type="scientific">Hibiscus syriacus</name>
    <name type="common">Rose of Sharon</name>
    <dbReference type="NCBI Taxonomy" id="106335"/>
    <lineage>
        <taxon>Eukaryota</taxon>
        <taxon>Viridiplantae</taxon>
        <taxon>Streptophyta</taxon>
        <taxon>Embryophyta</taxon>
        <taxon>Tracheophyta</taxon>
        <taxon>Spermatophyta</taxon>
        <taxon>Magnoliopsida</taxon>
        <taxon>eudicotyledons</taxon>
        <taxon>Gunneridae</taxon>
        <taxon>Pentapetalae</taxon>
        <taxon>rosids</taxon>
        <taxon>malvids</taxon>
        <taxon>Malvales</taxon>
        <taxon>Malvaceae</taxon>
        <taxon>Malvoideae</taxon>
        <taxon>Hibiscus</taxon>
    </lineage>
</organism>
<evidence type="ECO:0000313" key="2">
    <source>
        <dbReference type="EMBL" id="KAE8682179.1"/>
    </source>
</evidence>
<dbReference type="EMBL" id="VEPZ02001289">
    <property type="protein sequence ID" value="KAE8682179.1"/>
    <property type="molecule type" value="Genomic_DNA"/>
</dbReference>
<dbReference type="InterPro" id="IPR044730">
    <property type="entry name" value="RNase_H-like_dom_plant"/>
</dbReference>
<comment type="caution">
    <text evidence="2">The sequence shown here is derived from an EMBL/GenBank/DDBJ whole genome shotgun (WGS) entry which is preliminary data.</text>
</comment>
<evidence type="ECO:0000259" key="1">
    <source>
        <dbReference type="Pfam" id="PF13456"/>
    </source>
</evidence>
<dbReference type="PANTHER" id="PTHR47723:SF19">
    <property type="entry name" value="POLYNUCLEOTIDYL TRANSFERASE, RIBONUCLEASE H-LIKE SUPERFAMILY PROTEIN"/>
    <property type="match status" value="1"/>
</dbReference>
<dbReference type="SUPFAM" id="SSF53098">
    <property type="entry name" value="Ribonuclease H-like"/>
    <property type="match status" value="1"/>
</dbReference>
<dbReference type="Proteomes" id="UP000436088">
    <property type="component" value="Unassembled WGS sequence"/>
</dbReference>
<dbReference type="AlphaFoldDB" id="A0A6A2YS52"/>
<dbReference type="CDD" id="cd06222">
    <property type="entry name" value="RNase_H_like"/>
    <property type="match status" value="1"/>
</dbReference>
<name>A0A6A2YS52_HIBSY</name>
<dbReference type="GO" id="GO:0003676">
    <property type="term" value="F:nucleic acid binding"/>
    <property type="evidence" value="ECO:0007669"/>
    <property type="project" value="InterPro"/>
</dbReference>
<reference evidence="2" key="1">
    <citation type="submission" date="2019-09" db="EMBL/GenBank/DDBJ databases">
        <title>Draft genome information of white flower Hibiscus syriacus.</title>
        <authorList>
            <person name="Kim Y.-M."/>
        </authorList>
    </citation>
    <scope>NUCLEOTIDE SEQUENCE [LARGE SCALE GENOMIC DNA]</scope>
    <source>
        <strain evidence="2">YM2019G1</strain>
    </source>
</reference>
<dbReference type="Gene3D" id="3.30.420.10">
    <property type="entry name" value="Ribonuclease H-like superfamily/Ribonuclease H"/>
    <property type="match status" value="1"/>
</dbReference>
<dbReference type="InterPro" id="IPR002156">
    <property type="entry name" value="RNaseH_domain"/>
</dbReference>
<dbReference type="GO" id="GO:0004523">
    <property type="term" value="F:RNA-DNA hybrid ribonuclease activity"/>
    <property type="evidence" value="ECO:0007669"/>
    <property type="project" value="InterPro"/>
</dbReference>
<dbReference type="InterPro" id="IPR053151">
    <property type="entry name" value="RNase_H-like"/>
</dbReference>